<evidence type="ECO:0000256" key="1">
    <source>
        <dbReference type="SAM" id="MobiDB-lite"/>
    </source>
</evidence>
<evidence type="ECO:0000259" key="2">
    <source>
        <dbReference type="Pfam" id="PF14392"/>
    </source>
</evidence>
<dbReference type="Gramene" id="QL02p048438:mrna">
    <property type="protein sequence ID" value="QL02p048438:mrna:CDS:1"/>
    <property type="gene ID" value="QL02p048438"/>
</dbReference>
<protein>
    <recommendedName>
        <fullName evidence="2">Zinc knuckle CX2CX4HX4C domain-containing protein</fullName>
    </recommendedName>
</protein>
<dbReference type="Proteomes" id="UP000594261">
    <property type="component" value="Chromosome 2"/>
</dbReference>
<proteinExistence type="predicted"/>
<reference evidence="3" key="2">
    <citation type="submission" date="2021-01" db="UniProtKB">
        <authorList>
            <consortium name="EnsemblPlants"/>
        </authorList>
    </citation>
    <scope>IDENTIFICATION</scope>
</reference>
<evidence type="ECO:0000313" key="4">
    <source>
        <dbReference type="Proteomes" id="UP000594261"/>
    </source>
</evidence>
<dbReference type="EnsemblPlants" id="QL02p048438:mrna">
    <property type="protein sequence ID" value="QL02p048438:mrna:CDS:1"/>
    <property type="gene ID" value="QL02p048438"/>
</dbReference>
<dbReference type="OMA" id="HWIESDG"/>
<dbReference type="InParanoid" id="A0A7N2KWA6"/>
<dbReference type="AlphaFoldDB" id="A0A7N2KWA6"/>
<evidence type="ECO:0000313" key="3">
    <source>
        <dbReference type="EnsemblPlants" id="QL02p048438:mrna:CDS:1"/>
    </source>
</evidence>
<reference evidence="4" key="1">
    <citation type="journal article" date="2016" name="G3 (Bethesda)">
        <title>First Draft Assembly and Annotation of the Genome of a California Endemic Oak Quercus lobata Nee (Fagaceae).</title>
        <authorList>
            <person name="Sork V.L."/>
            <person name="Fitz-Gibbon S.T."/>
            <person name="Puiu D."/>
            <person name="Crepeau M."/>
            <person name="Gugger P.F."/>
            <person name="Sherman R."/>
            <person name="Stevens K."/>
            <person name="Langley C.H."/>
            <person name="Pellegrini M."/>
            <person name="Salzberg S.L."/>
        </authorList>
    </citation>
    <scope>NUCLEOTIDE SEQUENCE [LARGE SCALE GENOMIC DNA]</scope>
    <source>
        <strain evidence="4">cv. SW786</strain>
    </source>
</reference>
<dbReference type="PANTHER" id="PTHR31286">
    <property type="entry name" value="GLYCINE-RICH CELL WALL STRUCTURAL PROTEIN 1.8-LIKE"/>
    <property type="match status" value="1"/>
</dbReference>
<feature type="domain" description="Zinc knuckle CX2CX4HX4C" evidence="2">
    <location>
        <begin position="7"/>
        <end position="56"/>
    </location>
</feature>
<dbReference type="InterPro" id="IPR025836">
    <property type="entry name" value="Zn_knuckle_CX2CX4HX4C"/>
</dbReference>
<keyword evidence="4" id="KW-1185">Reference proteome</keyword>
<name>A0A7N2KWA6_QUELO</name>
<organism evidence="3 4">
    <name type="scientific">Quercus lobata</name>
    <name type="common">Valley oak</name>
    <dbReference type="NCBI Taxonomy" id="97700"/>
    <lineage>
        <taxon>Eukaryota</taxon>
        <taxon>Viridiplantae</taxon>
        <taxon>Streptophyta</taxon>
        <taxon>Embryophyta</taxon>
        <taxon>Tracheophyta</taxon>
        <taxon>Spermatophyta</taxon>
        <taxon>Magnoliopsida</taxon>
        <taxon>eudicotyledons</taxon>
        <taxon>Gunneridae</taxon>
        <taxon>Pentapetalae</taxon>
        <taxon>rosids</taxon>
        <taxon>fabids</taxon>
        <taxon>Fagales</taxon>
        <taxon>Fagaceae</taxon>
        <taxon>Quercus</taxon>
    </lineage>
</organism>
<dbReference type="InterPro" id="IPR040256">
    <property type="entry name" value="At4g02000-like"/>
</dbReference>
<dbReference type="PANTHER" id="PTHR31286:SF167">
    <property type="entry name" value="OS09G0268800 PROTEIN"/>
    <property type="match status" value="1"/>
</dbReference>
<accession>A0A7N2KWA6</accession>
<dbReference type="Pfam" id="PF14392">
    <property type="entry name" value="zf-CCHC_4"/>
    <property type="match status" value="1"/>
</dbReference>
<sequence length="197" mass="22398">MRVRVSIDITLPLCRGRLISFENGDKGEGWVSFKYERLPNICYWCCCLNHVDKDCDHWIESDGTSTQEDQEYGSWIRTAPAPLNRKLAIRVPGFYKTRKKKNQNSQGRGEGSSPVAGGTAKQPTMVEQTQDMEITDFEGEVNETILALKSTRGYPIWEIGTPITMGINLDSKIQEIDQDLRRYDNTDGIILGMIYLK</sequence>
<feature type="region of interest" description="Disordered" evidence="1">
    <location>
        <begin position="98"/>
        <end position="125"/>
    </location>
</feature>